<dbReference type="PROSITE" id="PS50977">
    <property type="entry name" value="HTH_TETR_2"/>
    <property type="match status" value="1"/>
</dbReference>
<dbReference type="SUPFAM" id="SSF46689">
    <property type="entry name" value="Homeodomain-like"/>
    <property type="match status" value="1"/>
</dbReference>
<feature type="DNA-binding region" description="H-T-H motif" evidence="4">
    <location>
        <begin position="71"/>
        <end position="90"/>
    </location>
</feature>
<dbReference type="InterPro" id="IPR001647">
    <property type="entry name" value="HTH_TetR"/>
</dbReference>
<dbReference type="InterPro" id="IPR050109">
    <property type="entry name" value="HTH-type_TetR-like_transc_reg"/>
</dbReference>
<name>A0A4U1BK91_9GAMM</name>
<dbReference type="InterPro" id="IPR023772">
    <property type="entry name" value="DNA-bd_HTH_TetR-type_CS"/>
</dbReference>
<gene>
    <name evidence="6" type="ORF">FCL42_17525</name>
</gene>
<evidence type="ECO:0000256" key="1">
    <source>
        <dbReference type="ARBA" id="ARBA00023015"/>
    </source>
</evidence>
<dbReference type="OrthoDB" id="9808189at2"/>
<dbReference type="RefSeq" id="WP_136864732.1">
    <property type="nucleotide sequence ID" value="NZ_SWCJ01000018.1"/>
</dbReference>
<evidence type="ECO:0000256" key="3">
    <source>
        <dbReference type="ARBA" id="ARBA00023163"/>
    </source>
</evidence>
<dbReference type="EMBL" id="SWCJ01000018">
    <property type="protein sequence ID" value="TKB51643.1"/>
    <property type="molecule type" value="Genomic_DNA"/>
</dbReference>
<reference evidence="6 7" key="1">
    <citation type="submission" date="2019-04" db="EMBL/GenBank/DDBJ databases">
        <authorList>
            <person name="Hwang J.C."/>
        </authorList>
    </citation>
    <scope>NUCLEOTIDE SEQUENCE [LARGE SCALE GENOMIC DNA]</scope>
    <source>
        <strain evidence="6 7">IMCC35002</strain>
    </source>
</reference>
<evidence type="ECO:0000256" key="4">
    <source>
        <dbReference type="PROSITE-ProRule" id="PRU00335"/>
    </source>
</evidence>
<keyword evidence="3" id="KW-0804">Transcription</keyword>
<dbReference type="AlphaFoldDB" id="A0A4U1BK91"/>
<evidence type="ECO:0000259" key="5">
    <source>
        <dbReference type="PROSITE" id="PS50977"/>
    </source>
</evidence>
<keyword evidence="7" id="KW-1185">Reference proteome</keyword>
<dbReference type="PANTHER" id="PTHR30055">
    <property type="entry name" value="HTH-TYPE TRANSCRIPTIONAL REGULATOR RUTR"/>
    <property type="match status" value="1"/>
</dbReference>
<dbReference type="Proteomes" id="UP000305675">
    <property type="component" value="Unassembled WGS sequence"/>
</dbReference>
<dbReference type="PRINTS" id="PR00455">
    <property type="entry name" value="HTHTETR"/>
</dbReference>
<protein>
    <submittedName>
        <fullName evidence="6">TetR/AcrR family transcriptional regulator</fullName>
    </submittedName>
</protein>
<comment type="caution">
    <text evidence="6">The sequence shown here is derived from an EMBL/GenBank/DDBJ whole genome shotgun (WGS) entry which is preliminary data.</text>
</comment>
<dbReference type="PANTHER" id="PTHR30055:SF240">
    <property type="entry name" value="HTH-TYPE TRANSCRIPTIONAL REGULATOR ACRR"/>
    <property type="match status" value="1"/>
</dbReference>
<keyword evidence="2 4" id="KW-0238">DNA-binding</keyword>
<sequence length="230" mass="26603">MIAATALKPCDSMARFRRERQWSEARMWQAFAEHGAGLTNLKNPQRAQQKLKLIMEATFRLANQGGFQGMSLRQLSQQCGLSLGGLYGYFDSKEALATSVHRFIDHQFRAWLLPEYEHAHESQKLATLCRYHLYLSELMQPWFFFSYMESRHLSKQAKQQALAMSNQVDTLLLEALSKTGKSVSSPELEVSLIKHQLQGWYLRRSHFKQQGVAVDEYCHYLLQRLGIISE</sequence>
<dbReference type="Gene3D" id="1.10.357.10">
    <property type="entry name" value="Tetracycline Repressor, domain 2"/>
    <property type="match status" value="1"/>
</dbReference>
<accession>A0A4U1BK91</accession>
<evidence type="ECO:0000313" key="7">
    <source>
        <dbReference type="Proteomes" id="UP000305675"/>
    </source>
</evidence>
<evidence type="ECO:0000256" key="2">
    <source>
        <dbReference type="ARBA" id="ARBA00023125"/>
    </source>
</evidence>
<proteinExistence type="predicted"/>
<dbReference type="GO" id="GO:0003700">
    <property type="term" value="F:DNA-binding transcription factor activity"/>
    <property type="evidence" value="ECO:0007669"/>
    <property type="project" value="TreeGrafter"/>
</dbReference>
<dbReference type="PROSITE" id="PS01081">
    <property type="entry name" value="HTH_TETR_1"/>
    <property type="match status" value="1"/>
</dbReference>
<dbReference type="InterPro" id="IPR009057">
    <property type="entry name" value="Homeodomain-like_sf"/>
</dbReference>
<organism evidence="6 7">
    <name type="scientific">Ferrimonas aestuarii</name>
    <dbReference type="NCBI Taxonomy" id="2569539"/>
    <lineage>
        <taxon>Bacteria</taxon>
        <taxon>Pseudomonadati</taxon>
        <taxon>Pseudomonadota</taxon>
        <taxon>Gammaproteobacteria</taxon>
        <taxon>Alteromonadales</taxon>
        <taxon>Ferrimonadaceae</taxon>
        <taxon>Ferrimonas</taxon>
    </lineage>
</organism>
<dbReference type="GO" id="GO:0000976">
    <property type="term" value="F:transcription cis-regulatory region binding"/>
    <property type="evidence" value="ECO:0007669"/>
    <property type="project" value="TreeGrafter"/>
</dbReference>
<dbReference type="Pfam" id="PF00440">
    <property type="entry name" value="TetR_N"/>
    <property type="match status" value="1"/>
</dbReference>
<keyword evidence="1" id="KW-0805">Transcription regulation</keyword>
<evidence type="ECO:0000313" key="6">
    <source>
        <dbReference type="EMBL" id="TKB51643.1"/>
    </source>
</evidence>
<feature type="domain" description="HTH tetR-type" evidence="5">
    <location>
        <begin position="48"/>
        <end position="108"/>
    </location>
</feature>